<evidence type="ECO:0000256" key="6">
    <source>
        <dbReference type="ARBA" id="ARBA00022840"/>
    </source>
</evidence>
<dbReference type="InterPro" id="IPR011009">
    <property type="entry name" value="Kinase-like_dom_sf"/>
</dbReference>
<keyword evidence="11" id="KW-1185">Reference proteome</keyword>
<dbReference type="SMART" id="SM00028">
    <property type="entry name" value="TPR"/>
    <property type="match status" value="6"/>
</dbReference>
<keyword evidence="7" id="KW-0802">TPR repeat</keyword>
<dbReference type="PROSITE" id="PS50005">
    <property type="entry name" value="TPR"/>
    <property type="match status" value="4"/>
</dbReference>
<dbReference type="GO" id="GO:0016301">
    <property type="term" value="F:kinase activity"/>
    <property type="evidence" value="ECO:0007669"/>
    <property type="project" value="UniProtKB-KW"/>
</dbReference>
<evidence type="ECO:0000256" key="5">
    <source>
        <dbReference type="ARBA" id="ARBA00022777"/>
    </source>
</evidence>
<dbReference type="EMBL" id="JBHMAF010000051">
    <property type="protein sequence ID" value="MFB9759039.1"/>
    <property type="molecule type" value="Genomic_DNA"/>
</dbReference>
<name>A0ABV5WEL6_9BACI</name>
<evidence type="ECO:0000256" key="3">
    <source>
        <dbReference type="ARBA" id="ARBA00022679"/>
    </source>
</evidence>
<dbReference type="PROSITE" id="PS50011">
    <property type="entry name" value="PROTEIN_KINASE_DOM"/>
    <property type="match status" value="1"/>
</dbReference>
<evidence type="ECO:0000256" key="8">
    <source>
        <dbReference type="PROSITE-ProRule" id="PRU10141"/>
    </source>
</evidence>
<keyword evidence="5 10" id="KW-0418">Kinase</keyword>
<keyword evidence="3" id="KW-0808">Transferase</keyword>
<evidence type="ECO:0000256" key="1">
    <source>
        <dbReference type="ARBA" id="ARBA00010886"/>
    </source>
</evidence>
<organism evidence="10 11">
    <name type="scientific">Ectobacillus funiculus</name>
    <dbReference type="NCBI Taxonomy" id="137993"/>
    <lineage>
        <taxon>Bacteria</taxon>
        <taxon>Bacillati</taxon>
        <taxon>Bacillota</taxon>
        <taxon>Bacilli</taxon>
        <taxon>Bacillales</taxon>
        <taxon>Bacillaceae</taxon>
        <taxon>Ectobacillus</taxon>
    </lineage>
</organism>
<evidence type="ECO:0000313" key="11">
    <source>
        <dbReference type="Proteomes" id="UP001589609"/>
    </source>
</evidence>
<dbReference type="Gene3D" id="1.25.40.10">
    <property type="entry name" value="Tetratricopeptide repeat domain"/>
    <property type="match status" value="3"/>
</dbReference>
<dbReference type="EC" id="2.7.11.1" evidence="2"/>
<accession>A0ABV5WEL6</accession>
<feature type="domain" description="Protein kinase" evidence="9">
    <location>
        <begin position="13"/>
        <end position="258"/>
    </location>
</feature>
<feature type="repeat" description="TPR" evidence="7">
    <location>
        <begin position="447"/>
        <end position="480"/>
    </location>
</feature>
<dbReference type="InterPro" id="IPR050660">
    <property type="entry name" value="NEK_Ser/Thr_kinase"/>
</dbReference>
<evidence type="ECO:0000313" key="10">
    <source>
        <dbReference type="EMBL" id="MFB9759039.1"/>
    </source>
</evidence>
<comment type="caution">
    <text evidence="10">The sequence shown here is derived from an EMBL/GenBank/DDBJ whole genome shotgun (WGS) entry which is preliminary data.</text>
</comment>
<dbReference type="PANTHER" id="PTHR43671:SF13">
    <property type="entry name" value="SERINE_THREONINE-PROTEIN KINASE NEK2"/>
    <property type="match status" value="1"/>
</dbReference>
<dbReference type="PROSITE" id="PS00108">
    <property type="entry name" value="PROTEIN_KINASE_ST"/>
    <property type="match status" value="1"/>
</dbReference>
<keyword evidence="6 8" id="KW-0067">ATP-binding</keyword>
<dbReference type="InterPro" id="IPR017441">
    <property type="entry name" value="Protein_kinase_ATP_BS"/>
</dbReference>
<keyword evidence="4 8" id="KW-0547">Nucleotide-binding</keyword>
<protein>
    <recommendedName>
        <fullName evidence="2">non-specific serine/threonine protein kinase</fullName>
        <ecNumber evidence="2">2.7.11.1</ecNumber>
    </recommendedName>
</protein>
<proteinExistence type="inferred from homology"/>
<reference evidence="10 11" key="1">
    <citation type="submission" date="2024-09" db="EMBL/GenBank/DDBJ databases">
        <authorList>
            <person name="Sun Q."/>
            <person name="Mori K."/>
        </authorList>
    </citation>
    <scope>NUCLEOTIDE SEQUENCE [LARGE SCALE GENOMIC DNA]</scope>
    <source>
        <strain evidence="10 11">JCM 11201</strain>
    </source>
</reference>
<evidence type="ECO:0000256" key="4">
    <source>
        <dbReference type="ARBA" id="ARBA00022741"/>
    </source>
</evidence>
<dbReference type="SMART" id="SM00220">
    <property type="entry name" value="S_TKc"/>
    <property type="match status" value="1"/>
</dbReference>
<dbReference type="SUPFAM" id="SSF48452">
    <property type="entry name" value="TPR-like"/>
    <property type="match status" value="2"/>
</dbReference>
<dbReference type="InterPro" id="IPR019734">
    <property type="entry name" value="TPR_rpt"/>
</dbReference>
<dbReference type="Pfam" id="PF00069">
    <property type="entry name" value="Pkinase"/>
    <property type="match status" value="1"/>
</dbReference>
<gene>
    <name evidence="10" type="ORF">ACFFMS_11265</name>
</gene>
<dbReference type="InterPro" id="IPR011990">
    <property type="entry name" value="TPR-like_helical_dom_sf"/>
</dbReference>
<evidence type="ECO:0000256" key="7">
    <source>
        <dbReference type="PROSITE-ProRule" id="PRU00339"/>
    </source>
</evidence>
<evidence type="ECO:0000259" key="9">
    <source>
        <dbReference type="PROSITE" id="PS50011"/>
    </source>
</evidence>
<dbReference type="CDD" id="cd14014">
    <property type="entry name" value="STKc_PknB_like"/>
    <property type="match status" value="1"/>
</dbReference>
<feature type="binding site" evidence="8">
    <location>
        <position position="42"/>
    </location>
    <ligand>
        <name>ATP</name>
        <dbReference type="ChEBI" id="CHEBI:30616"/>
    </ligand>
</feature>
<dbReference type="InterPro" id="IPR008271">
    <property type="entry name" value="Ser/Thr_kinase_AS"/>
</dbReference>
<feature type="repeat" description="TPR" evidence="7">
    <location>
        <begin position="413"/>
        <end position="446"/>
    </location>
</feature>
<dbReference type="Gene3D" id="1.10.510.10">
    <property type="entry name" value="Transferase(Phosphotransferase) domain 1"/>
    <property type="match status" value="1"/>
</dbReference>
<feature type="repeat" description="TPR" evidence="7">
    <location>
        <begin position="379"/>
        <end position="412"/>
    </location>
</feature>
<dbReference type="Pfam" id="PF13181">
    <property type="entry name" value="TPR_8"/>
    <property type="match status" value="2"/>
</dbReference>
<evidence type="ECO:0000256" key="2">
    <source>
        <dbReference type="ARBA" id="ARBA00012513"/>
    </source>
</evidence>
<dbReference type="PROSITE" id="PS00107">
    <property type="entry name" value="PROTEIN_KINASE_ATP"/>
    <property type="match status" value="1"/>
</dbReference>
<dbReference type="Proteomes" id="UP001589609">
    <property type="component" value="Unassembled WGS sequence"/>
</dbReference>
<dbReference type="InterPro" id="IPR000719">
    <property type="entry name" value="Prot_kinase_dom"/>
</dbReference>
<dbReference type="RefSeq" id="WP_379949325.1">
    <property type="nucleotide sequence ID" value="NZ_JBHMAF010000051.1"/>
</dbReference>
<dbReference type="Pfam" id="PF13432">
    <property type="entry name" value="TPR_16"/>
    <property type="match status" value="1"/>
</dbReference>
<dbReference type="SUPFAM" id="SSF56112">
    <property type="entry name" value="Protein kinase-like (PK-like)"/>
    <property type="match status" value="1"/>
</dbReference>
<dbReference type="PANTHER" id="PTHR43671">
    <property type="entry name" value="SERINE/THREONINE-PROTEIN KINASE NEK"/>
    <property type="match status" value="1"/>
</dbReference>
<feature type="repeat" description="TPR" evidence="7">
    <location>
        <begin position="568"/>
        <end position="601"/>
    </location>
</feature>
<sequence length="666" mass="76502">MELEINKIFDGKYKIIDVLGEGGMGKVYRVQNTNLGNYWAVKQVSKQTNGSIDLLAEPNIMKKLNHPSLPRIFDILEDHDYIYIVLDYVEGISLDKLLLSGRSFSEQQVIEWAKQICDVYNYLHKLKPHPIIYRDMKPSNLMVTPNNDIKVIDFGIAREYKVDSRSDTMYLGTEEYAAPEQKGGTAQTDERSDIYSLGVTLFHTITGKRPYEEPYGVLPIRSLDPSLSEGLEYIIEKCTQLDSDQRYQNASSLLHDLKNIDKLSKSYKKQRLAKRIRVSGLVASLTFFSYLTLAGIDQLREEKVLAYDNLVSEATANIDRSQFPQAKEKLEKAMDLIPDNISAYQQVARSLILEGKYEEAINYITNEVFKNVADSELDSEMYYLIGTAAFEMKDYEEAIQGFEKAAKLSNGNSKYYRDLAISYARAGDFQKANESLSKLEKLDSDKALNLYVTGEIQIAQSNYNDALNSFKEALGASDDETIKYKSFIALANLYKHFQKELNDDNVNQRIAVLEKASHELKNKNDVIITELLAEAYHDKAVYEGNNRDLFVKSIEKFQFLLDQGYQRPYIYLNIAIIYQLMQEYSESEKVLLKMIELYPNNHTGYVQLALLYIEMENQKPIDDRNYDKVVKYYELAIKNSPDGTNTPEIVPLHKLIVELREKGWIK</sequence>
<comment type="similarity">
    <text evidence="1">Belongs to the protein kinase superfamily. NEK Ser/Thr protein kinase family. NIMA subfamily.</text>
</comment>